<dbReference type="PANTHER" id="PTHR35010">
    <property type="entry name" value="BLL4672 PROTEIN-RELATED"/>
    <property type="match status" value="1"/>
</dbReference>
<evidence type="ECO:0000313" key="3">
    <source>
        <dbReference type="Proteomes" id="UP000199202"/>
    </source>
</evidence>
<dbReference type="SUPFAM" id="SSF47413">
    <property type="entry name" value="lambda repressor-like DNA-binding domains"/>
    <property type="match status" value="1"/>
</dbReference>
<dbReference type="PROSITE" id="PS50943">
    <property type="entry name" value="HTH_CROC1"/>
    <property type="match status" value="1"/>
</dbReference>
<dbReference type="Pfam" id="PF13560">
    <property type="entry name" value="HTH_31"/>
    <property type="match status" value="1"/>
</dbReference>
<dbReference type="CDD" id="cd00093">
    <property type="entry name" value="HTH_XRE"/>
    <property type="match status" value="1"/>
</dbReference>
<dbReference type="Proteomes" id="UP000199202">
    <property type="component" value="Unassembled WGS sequence"/>
</dbReference>
<dbReference type="InterPro" id="IPR001387">
    <property type="entry name" value="Cro/C1-type_HTH"/>
</dbReference>
<dbReference type="STRING" id="633440.SAMN05421869_112337"/>
<dbReference type="RefSeq" id="WP_090937064.1">
    <property type="nucleotide sequence ID" value="NZ_FNDJ01000012.1"/>
</dbReference>
<feature type="domain" description="HTH cro/C1-type" evidence="1">
    <location>
        <begin position="34"/>
        <end position="81"/>
    </location>
</feature>
<gene>
    <name evidence="2" type="ORF">SAMN05421869_112337</name>
</gene>
<proteinExistence type="predicted"/>
<dbReference type="OrthoDB" id="3608749at2"/>
<keyword evidence="3" id="KW-1185">Reference proteome</keyword>
<dbReference type="EMBL" id="FNDJ01000012">
    <property type="protein sequence ID" value="SDJ84957.1"/>
    <property type="molecule type" value="Genomic_DNA"/>
</dbReference>
<reference evidence="2 3" key="1">
    <citation type="submission" date="2016-10" db="EMBL/GenBank/DDBJ databases">
        <authorList>
            <person name="de Groot N.N."/>
        </authorList>
    </citation>
    <scope>NUCLEOTIDE SEQUENCE [LARGE SCALE GENOMIC DNA]</scope>
    <source>
        <strain evidence="2 3">CGMCC 4.6533</strain>
    </source>
</reference>
<dbReference type="Gene3D" id="1.10.260.40">
    <property type="entry name" value="lambda repressor-like DNA-binding domains"/>
    <property type="match status" value="1"/>
</dbReference>
<organism evidence="2 3">
    <name type="scientific">Nonomuraea jiangxiensis</name>
    <dbReference type="NCBI Taxonomy" id="633440"/>
    <lineage>
        <taxon>Bacteria</taxon>
        <taxon>Bacillati</taxon>
        <taxon>Actinomycetota</taxon>
        <taxon>Actinomycetes</taxon>
        <taxon>Streptosporangiales</taxon>
        <taxon>Streptosporangiaceae</taxon>
        <taxon>Nonomuraea</taxon>
    </lineage>
</organism>
<dbReference type="Gene3D" id="3.30.450.180">
    <property type="match status" value="1"/>
</dbReference>
<evidence type="ECO:0000313" key="2">
    <source>
        <dbReference type="EMBL" id="SDJ84957.1"/>
    </source>
</evidence>
<dbReference type="AlphaFoldDB" id="A0A1G8X3P3"/>
<dbReference type="PANTHER" id="PTHR35010:SF2">
    <property type="entry name" value="BLL4672 PROTEIN"/>
    <property type="match status" value="1"/>
</dbReference>
<protein>
    <submittedName>
        <fullName evidence="2">Helix-turn-helix domain-containing protein</fullName>
    </submittedName>
</protein>
<dbReference type="Pfam" id="PF17765">
    <property type="entry name" value="MLTR_LBD"/>
    <property type="match status" value="1"/>
</dbReference>
<dbReference type="InterPro" id="IPR041413">
    <property type="entry name" value="MLTR_LBD"/>
</dbReference>
<evidence type="ECO:0000259" key="1">
    <source>
        <dbReference type="PROSITE" id="PS50943"/>
    </source>
</evidence>
<dbReference type="GO" id="GO:0003677">
    <property type="term" value="F:DNA binding"/>
    <property type="evidence" value="ECO:0007669"/>
    <property type="project" value="InterPro"/>
</dbReference>
<sequence length="279" mass="30968">MVHSDVGSFLRVRREALRPADVGLVPGARRRTPGLRRSEVALLADVSVDYYERLERSRTVKPSKAVLASLSRALRLSVDERDYLYELAGYPPPRPGATGSYVDPAMMFLLDSLTTVPAHIVDDLTTVLAQNRLSHALIGSWAHGDDRASNVTWRWFTDPSSRALNIAEEHEAIGRGYAADLRAASAHRGQDPISGRLIADLLEASEEFSRYWAAMEVLPLRSTRKTLIHSHVGQLDVQCDFVLSSSTGHRLVIFRPQPGSTTADHFEFLDVLGRQSLED</sequence>
<dbReference type="InterPro" id="IPR010982">
    <property type="entry name" value="Lambda_DNA-bd_dom_sf"/>
</dbReference>
<dbReference type="SMART" id="SM00530">
    <property type="entry name" value="HTH_XRE"/>
    <property type="match status" value="1"/>
</dbReference>
<name>A0A1G8X3P3_9ACTN</name>
<accession>A0A1G8X3P3</accession>